<dbReference type="AlphaFoldDB" id="A0A7X1G0E3"/>
<comment type="caution">
    <text evidence="2">The sequence shown here is derived from an EMBL/GenBank/DDBJ whole genome shotgun (WGS) entry which is preliminary data.</text>
</comment>
<dbReference type="EMBL" id="JACLAX010000009">
    <property type="protein sequence ID" value="MBC2669632.1"/>
    <property type="molecule type" value="Genomic_DNA"/>
</dbReference>
<keyword evidence="1" id="KW-0472">Membrane</keyword>
<evidence type="ECO:0000256" key="1">
    <source>
        <dbReference type="SAM" id="Phobius"/>
    </source>
</evidence>
<evidence type="ECO:0000313" key="2">
    <source>
        <dbReference type="EMBL" id="MBC2669632.1"/>
    </source>
</evidence>
<keyword evidence="3" id="KW-1185">Reference proteome</keyword>
<organism evidence="2 3">
    <name type="scientific">Novosphingobium piscinae</name>
    <dbReference type="NCBI Taxonomy" id="1507448"/>
    <lineage>
        <taxon>Bacteria</taxon>
        <taxon>Pseudomonadati</taxon>
        <taxon>Pseudomonadota</taxon>
        <taxon>Alphaproteobacteria</taxon>
        <taxon>Sphingomonadales</taxon>
        <taxon>Sphingomonadaceae</taxon>
        <taxon>Novosphingobium</taxon>
    </lineage>
</organism>
<sequence length="402" mass="41175">MTASEPAIAGQAPAPAFLRVGGALVARHQVALALAAGCRRIVVIARDFTAEFASLQRDAEEAGASFHVVAAATGLTGLVTAADEVLALAEGLLPTPGDALPLFASGQGVIVLPADHGTAAGFERIDLAQAWAGMMLVPGRLVDRLMDLPADVDAVSALLRIALQAGVSLRPVPEAVRSGGRWLLIRNEVDAQAAEEGWMVRHTADGPGTPGPAMARLLVRHFGAAMLHEGSSRIIGLGLSGLLAILALAAGWFGSLVGGFALLAAAEVVLGTSLLLVSLHQGALRQGPRRLWASGAAGVAFDLALVALLVLALPLLPGQTLAERGFPAVVLLGLLRVLPRVLPGRVMAWLEDRLVLTALFAVLAAGHVLAPAILGMSLVLLMAALVLIGRRDAAKATIITGA</sequence>
<dbReference type="Proteomes" id="UP000551327">
    <property type="component" value="Unassembled WGS sequence"/>
</dbReference>
<dbReference type="RefSeq" id="WP_185679490.1">
    <property type="nucleotide sequence ID" value="NZ_JACLAX010000009.1"/>
</dbReference>
<keyword evidence="1" id="KW-0812">Transmembrane</keyword>
<gene>
    <name evidence="2" type="ORF">H7F53_10790</name>
</gene>
<feature type="transmembrane region" description="Helical" evidence="1">
    <location>
        <begin position="354"/>
        <end position="387"/>
    </location>
</feature>
<feature type="transmembrane region" description="Helical" evidence="1">
    <location>
        <begin position="260"/>
        <end position="279"/>
    </location>
</feature>
<accession>A0A7X1G0E3</accession>
<feature type="transmembrane region" description="Helical" evidence="1">
    <location>
        <begin position="291"/>
        <end position="313"/>
    </location>
</feature>
<feature type="transmembrane region" description="Helical" evidence="1">
    <location>
        <begin position="234"/>
        <end position="254"/>
    </location>
</feature>
<proteinExistence type="predicted"/>
<evidence type="ECO:0000313" key="3">
    <source>
        <dbReference type="Proteomes" id="UP000551327"/>
    </source>
</evidence>
<keyword evidence="1" id="KW-1133">Transmembrane helix</keyword>
<name>A0A7X1G0E3_9SPHN</name>
<reference evidence="2 3" key="1">
    <citation type="submission" date="2020-08" db="EMBL/GenBank/DDBJ databases">
        <title>The genome sequence of type strain Novosphingobium piscinae KCTC 42194.</title>
        <authorList>
            <person name="Liu Y."/>
        </authorList>
    </citation>
    <scope>NUCLEOTIDE SEQUENCE [LARGE SCALE GENOMIC DNA]</scope>
    <source>
        <strain evidence="2 3">KCTC 42194</strain>
    </source>
</reference>
<protein>
    <submittedName>
        <fullName evidence="2">Uncharacterized protein</fullName>
    </submittedName>
</protein>